<keyword evidence="1" id="KW-0732">Signal</keyword>
<gene>
    <name evidence="2" type="ORF">JYU34_007507</name>
</gene>
<reference evidence="2 3" key="1">
    <citation type="submission" date="2021-06" db="EMBL/GenBank/DDBJ databases">
        <title>A haploid diamondback moth (Plutella xylostella L.) genome assembly resolves 31 chromosomes and identifies a diamide resistance mutation.</title>
        <authorList>
            <person name="Ward C.M."/>
            <person name="Perry K.D."/>
            <person name="Baker G."/>
            <person name="Powis K."/>
            <person name="Heckel D.G."/>
            <person name="Baxter S.W."/>
        </authorList>
    </citation>
    <scope>NUCLEOTIDE SEQUENCE [LARGE SCALE GENOMIC DNA]</scope>
    <source>
        <strain evidence="2 3">LV</strain>
        <tissue evidence="2">Single pupa</tissue>
    </source>
</reference>
<sequence>MASMKLLFILLLQLVVVLTFPAENEQPADQLDTSTPPKSAAMLVSMRAEALAAPDTPNASEAALDIPAVAPDAYATARGASADAPNTYAAAPATPTAARRGVCTKDLCHKVCVYLGYRTGSCKTPEYCLCRGY</sequence>
<accession>A0ABQ7QQM3</accession>
<evidence type="ECO:0008006" key="4">
    <source>
        <dbReference type="Google" id="ProtNLM"/>
    </source>
</evidence>
<dbReference type="EMBL" id="JAHIBW010000010">
    <property type="protein sequence ID" value="KAG7307333.1"/>
    <property type="molecule type" value="Genomic_DNA"/>
</dbReference>
<protein>
    <recommendedName>
        <fullName evidence="4">Defensin</fullName>
    </recommendedName>
</protein>
<evidence type="ECO:0000256" key="1">
    <source>
        <dbReference type="SAM" id="SignalP"/>
    </source>
</evidence>
<evidence type="ECO:0000313" key="2">
    <source>
        <dbReference type="EMBL" id="KAG7307333.1"/>
    </source>
</evidence>
<organism evidence="2 3">
    <name type="scientific">Plutella xylostella</name>
    <name type="common">Diamondback moth</name>
    <name type="synonym">Plutella maculipennis</name>
    <dbReference type="NCBI Taxonomy" id="51655"/>
    <lineage>
        <taxon>Eukaryota</taxon>
        <taxon>Metazoa</taxon>
        <taxon>Ecdysozoa</taxon>
        <taxon>Arthropoda</taxon>
        <taxon>Hexapoda</taxon>
        <taxon>Insecta</taxon>
        <taxon>Pterygota</taxon>
        <taxon>Neoptera</taxon>
        <taxon>Endopterygota</taxon>
        <taxon>Lepidoptera</taxon>
        <taxon>Glossata</taxon>
        <taxon>Ditrysia</taxon>
        <taxon>Yponomeutoidea</taxon>
        <taxon>Plutellidae</taxon>
        <taxon>Plutella</taxon>
    </lineage>
</organism>
<name>A0ABQ7QQM3_PLUXY</name>
<keyword evidence="3" id="KW-1185">Reference proteome</keyword>
<feature type="chain" id="PRO_5046614873" description="Defensin" evidence="1">
    <location>
        <begin position="20"/>
        <end position="133"/>
    </location>
</feature>
<comment type="caution">
    <text evidence="2">The sequence shown here is derived from an EMBL/GenBank/DDBJ whole genome shotgun (WGS) entry which is preliminary data.</text>
</comment>
<proteinExistence type="predicted"/>
<dbReference type="Proteomes" id="UP000823941">
    <property type="component" value="Chromosome 10"/>
</dbReference>
<feature type="signal peptide" evidence="1">
    <location>
        <begin position="1"/>
        <end position="19"/>
    </location>
</feature>
<evidence type="ECO:0000313" key="3">
    <source>
        <dbReference type="Proteomes" id="UP000823941"/>
    </source>
</evidence>